<dbReference type="InterPro" id="IPR039421">
    <property type="entry name" value="Type_1_exporter"/>
</dbReference>
<dbReference type="EMBL" id="VOBR01000006">
    <property type="protein sequence ID" value="TWP52154.1"/>
    <property type="molecule type" value="Genomic_DNA"/>
</dbReference>
<proteinExistence type="predicted"/>
<reference evidence="10 11" key="1">
    <citation type="submission" date="2019-07" db="EMBL/GenBank/DDBJ databases">
        <title>Lentzea xizangensis sp. nov., isolated from Qinghai-Tibetan Plateau Soils.</title>
        <authorList>
            <person name="Huang J."/>
        </authorList>
    </citation>
    <scope>NUCLEOTIDE SEQUENCE [LARGE SCALE GENOMIC DNA]</scope>
    <source>
        <strain evidence="10 11">FXJ1.1311</strain>
    </source>
</reference>
<dbReference type="SMART" id="SM00382">
    <property type="entry name" value="AAA"/>
    <property type="match status" value="1"/>
</dbReference>
<dbReference type="PROSITE" id="PS50893">
    <property type="entry name" value="ABC_TRANSPORTER_2"/>
    <property type="match status" value="1"/>
</dbReference>
<dbReference type="PROSITE" id="PS50929">
    <property type="entry name" value="ABC_TM1F"/>
    <property type="match status" value="1"/>
</dbReference>
<feature type="transmembrane region" description="Helical" evidence="7">
    <location>
        <begin position="251"/>
        <end position="271"/>
    </location>
</feature>
<sequence length="599" mass="64271">MHGSALAAIRLTWRAARAGTLVTVAIAALSGAAVPVAGWLAKLLIDEVARGGDVDKAVALAVVATLAGTVAGVLTYVGSYVTARVQRSVSLHVQDELCATTNSLIGLRYFENPAFHDRVRLAAQAAHGAPGTVTDFGLEVVRKVFTIAGFLGAMLAIWPFMALLLLIAAIPAFVAQLMIARRNVEMIEAMTSTMRRQSYYQMLITEGDAAKEVRLFGLGDLFRSRMRSTLAETTGAELAVRRRSTITEAGFAVLNAAVAAVGTAVVVVGAIRGTVTLGDVSLFIAAVASLQGAFTSLIMQFARVTEALRLFRHYVDLVGSTSDMADGTRPVSALRKGIELRDVWFRYDEDGPWVLRGVTCTIPFGATVGLVGANGAGKSTLVKLLCRLYDPDRGTIHWDGVDIRELTVAQLRERIAAVFQDYMSYDLSAAENIGIGSLPDLDDRAKIRSSAQLVDIDEKISGLANGYDTLISRMFIDPFGGGGGGVNFSGGQWQRLAIARSLMRTDADLLIMDEPSAGLDATAEHRLGTTLRERRAGRTSLLISHRLNTMRDADVIVVLSGGRIAEQGSHDELMAADGEYSGLFRLQAEHYQDDRVVLP</sequence>
<feature type="transmembrane region" description="Helical" evidence="7">
    <location>
        <begin position="20"/>
        <end position="45"/>
    </location>
</feature>
<evidence type="ECO:0000256" key="7">
    <source>
        <dbReference type="SAM" id="Phobius"/>
    </source>
</evidence>
<dbReference type="AlphaFoldDB" id="A0A563EYD4"/>
<feature type="domain" description="ABC transporter" evidence="8">
    <location>
        <begin position="338"/>
        <end position="586"/>
    </location>
</feature>
<dbReference type="OrthoDB" id="9806127at2"/>
<evidence type="ECO:0000256" key="2">
    <source>
        <dbReference type="ARBA" id="ARBA00022692"/>
    </source>
</evidence>
<dbReference type="Gene3D" id="3.40.50.300">
    <property type="entry name" value="P-loop containing nucleotide triphosphate hydrolases"/>
    <property type="match status" value="1"/>
</dbReference>
<dbReference type="SUPFAM" id="SSF52540">
    <property type="entry name" value="P-loop containing nucleoside triphosphate hydrolases"/>
    <property type="match status" value="1"/>
</dbReference>
<keyword evidence="3" id="KW-0547">Nucleotide-binding</keyword>
<feature type="domain" description="ABC transmembrane type-1" evidence="9">
    <location>
        <begin position="21"/>
        <end position="306"/>
    </location>
</feature>
<organism evidence="10 11">
    <name type="scientific">Lentzea tibetensis</name>
    <dbReference type="NCBI Taxonomy" id="2591470"/>
    <lineage>
        <taxon>Bacteria</taxon>
        <taxon>Bacillati</taxon>
        <taxon>Actinomycetota</taxon>
        <taxon>Actinomycetes</taxon>
        <taxon>Pseudonocardiales</taxon>
        <taxon>Pseudonocardiaceae</taxon>
        <taxon>Lentzea</taxon>
    </lineage>
</organism>
<comment type="caution">
    <text evidence="10">The sequence shown here is derived from an EMBL/GenBank/DDBJ whole genome shotgun (WGS) entry which is preliminary data.</text>
</comment>
<keyword evidence="11" id="KW-1185">Reference proteome</keyword>
<dbReference type="InterPro" id="IPR017871">
    <property type="entry name" value="ABC_transporter-like_CS"/>
</dbReference>
<dbReference type="InterPro" id="IPR011527">
    <property type="entry name" value="ABC1_TM_dom"/>
</dbReference>
<dbReference type="GO" id="GO:0005524">
    <property type="term" value="F:ATP binding"/>
    <property type="evidence" value="ECO:0007669"/>
    <property type="project" value="UniProtKB-KW"/>
</dbReference>
<keyword evidence="5 7" id="KW-1133">Transmembrane helix</keyword>
<evidence type="ECO:0000256" key="6">
    <source>
        <dbReference type="ARBA" id="ARBA00023136"/>
    </source>
</evidence>
<keyword evidence="6 7" id="KW-0472">Membrane</keyword>
<evidence type="ECO:0000313" key="11">
    <source>
        <dbReference type="Proteomes" id="UP000316639"/>
    </source>
</evidence>
<dbReference type="PROSITE" id="PS00211">
    <property type="entry name" value="ABC_TRANSPORTER_1"/>
    <property type="match status" value="1"/>
</dbReference>
<dbReference type="PANTHER" id="PTHR24221:SF646">
    <property type="entry name" value="HAEMOLYSIN SECRETION ATP-BINDING PROTEIN"/>
    <property type="match status" value="1"/>
</dbReference>
<comment type="subcellular location">
    <subcellularLocation>
        <location evidence="1">Cell membrane</location>
        <topology evidence="1">Multi-pass membrane protein</topology>
    </subcellularLocation>
</comment>
<dbReference type="GO" id="GO:0016887">
    <property type="term" value="F:ATP hydrolysis activity"/>
    <property type="evidence" value="ECO:0007669"/>
    <property type="project" value="InterPro"/>
</dbReference>
<keyword evidence="4 10" id="KW-0067">ATP-binding</keyword>
<dbReference type="Proteomes" id="UP000316639">
    <property type="component" value="Unassembled WGS sequence"/>
</dbReference>
<evidence type="ECO:0000256" key="3">
    <source>
        <dbReference type="ARBA" id="ARBA00022741"/>
    </source>
</evidence>
<feature type="transmembrane region" description="Helical" evidence="7">
    <location>
        <begin position="57"/>
        <end position="77"/>
    </location>
</feature>
<evidence type="ECO:0000259" key="9">
    <source>
        <dbReference type="PROSITE" id="PS50929"/>
    </source>
</evidence>
<evidence type="ECO:0000313" key="10">
    <source>
        <dbReference type="EMBL" id="TWP52154.1"/>
    </source>
</evidence>
<dbReference type="Gene3D" id="1.20.1560.10">
    <property type="entry name" value="ABC transporter type 1, transmembrane domain"/>
    <property type="match status" value="1"/>
</dbReference>
<evidence type="ECO:0000256" key="4">
    <source>
        <dbReference type="ARBA" id="ARBA00022840"/>
    </source>
</evidence>
<dbReference type="RefSeq" id="WP_146350950.1">
    <property type="nucleotide sequence ID" value="NZ_VOBR01000006.1"/>
</dbReference>
<dbReference type="InterPro" id="IPR036640">
    <property type="entry name" value="ABC1_TM_sf"/>
</dbReference>
<keyword evidence="2 7" id="KW-0812">Transmembrane</keyword>
<dbReference type="PANTHER" id="PTHR24221">
    <property type="entry name" value="ATP-BINDING CASSETTE SUB-FAMILY B"/>
    <property type="match status" value="1"/>
</dbReference>
<dbReference type="GO" id="GO:0034040">
    <property type="term" value="F:ATPase-coupled lipid transmembrane transporter activity"/>
    <property type="evidence" value="ECO:0007669"/>
    <property type="project" value="TreeGrafter"/>
</dbReference>
<name>A0A563EYD4_9PSEU</name>
<evidence type="ECO:0000256" key="1">
    <source>
        <dbReference type="ARBA" id="ARBA00004651"/>
    </source>
</evidence>
<dbReference type="Pfam" id="PF00005">
    <property type="entry name" value="ABC_tran"/>
    <property type="match status" value="1"/>
</dbReference>
<dbReference type="InterPro" id="IPR003593">
    <property type="entry name" value="AAA+_ATPase"/>
</dbReference>
<accession>A0A563EYD4</accession>
<evidence type="ECO:0000259" key="8">
    <source>
        <dbReference type="PROSITE" id="PS50893"/>
    </source>
</evidence>
<evidence type="ECO:0000256" key="5">
    <source>
        <dbReference type="ARBA" id="ARBA00022989"/>
    </source>
</evidence>
<dbReference type="InterPro" id="IPR027417">
    <property type="entry name" value="P-loop_NTPase"/>
</dbReference>
<protein>
    <submittedName>
        <fullName evidence="10">ABC transporter ATP-binding protein</fullName>
    </submittedName>
</protein>
<dbReference type="GO" id="GO:0005886">
    <property type="term" value="C:plasma membrane"/>
    <property type="evidence" value="ECO:0007669"/>
    <property type="project" value="UniProtKB-SubCell"/>
</dbReference>
<dbReference type="SUPFAM" id="SSF90123">
    <property type="entry name" value="ABC transporter transmembrane region"/>
    <property type="match status" value="1"/>
</dbReference>
<dbReference type="InterPro" id="IPR003439">
    <property type="entry name" value="ABC_transporter-like_ATP-bd"/>
</dbReference>
<feature type="transmembrane region" description="Helical" evidence="7">
    <location>
        <begin position="283"/>
        <end position="302"/>
    </location>
</feature>
<feature type="transmembrane region" description="Helical" evidence="7">
    <location>
        <begin position="144"/>
        <end position="174"/>
    </location>
</feature>
<dbReference type="GO" id="GO:0140359">
    <property type="term" value="F:ABC-type transporter activity"/>
    <property type="evidence" value="ECO:0007669"/>
    <property type="project" value="InterPro"/>
</dbReference>
<gene>
    <name evidence="10" type="ORF">FKR81_11275</name>
</gene>